<evidence type="ECO:0000256" key="3">
    <source>
        <dbReference type="ARBA" id="ARBA00023163"/>
    </source>
</evidence>
<dbReference type="Pfam" id="PF13545">
    <property type="entry name" value="HTH_Crp_2"/>
    <property type="match status" value="1"/>
</dbReference>
<comment type="caution">
    <text evidence="5">The sequence shown here is derived from an EMBL/GenBank/DDBJ whole genome shotgun (WGS) entry which is preliminary data.</text>
</comment>
<dbReference type="SUPFAM" id="SSF51206">
    <property type="entry name" value="cAMP-binding domain-like"/>
    <property type="match status" value="1"/>
</dbReference>
<feature type="domain" description="HTH crp-type" evidence="4">
    <location>
        <begin position="151"/>
        <end position="217"/>
    </location>
</feature>
<dbReference type="SMART" id="SM00419">
    <property type="entry name" value="HTH_CRP"/>
    <property type="match status" value="1"/>
</dbReference>
<evidence type="ECO:0000313" key="5">
    <source>
        <dbReference type="EMBL" id="TFW14245.1"/>
    </source>
</evidence>
<keyword evidence="1" id="KW-0805">Transcription regulation</keyword>
<dbReference type="Gene3D" id="1.10.10.10">
    <property type="entry name" value="Winged helix-like DNA-binding domain superfamily/Winged helix DNA-binding domain"/>
    <property type="match status" value="1"/>
</dbReference>
<dbReference type="PROSITE" id="PS51063">
    <property type="entry name" value="HTH_CRP_2"/>
    <property type="match status" value="1"/>
</dbReference>
<keyword evidence="6" id="KW-1185">Reference proteome</keyword>
<dbReference type="OrthoDB" id="7506088at2"/>
<dbReference type="InterPro" id="IPR012318">
    <property type="entry name" value="HTH_CRP"/>
</dbReference>
<evidence type="ECO:0000256" key="2">
    <source>
        <dbReference type="ARBA" id="ARBA00023125"/>
    </source>
</evidence>
<dbReference type="InterPro" id="IPR018490">
    <property type="entry name" value="cNMP-bd_dom_sf"/>
</dbReference>
<dbReference type="AlphaFoldDB" id="A0A4Y9S2U5"/>
<evidence type="ECO:0000259" key="4">
    <source>
        <dbReference type="PROSITE" id="PS51063"/>
    </source>
</evidence>
<dbReference type="GO" id="GO:0006355">
    <property type="term" value="P:regulation of DNA-templated transcription"/>
    <property type="evidence" value="ECO:0007669"/>
    <property type="project" value="InterPro"/>
</dbReference>
<keyword evidence="2" id="KW-0238">DNA-binding</keyword>
<dbReference type="EMBL" id="SPVH01000002">
    <property type="protein sequence ID" value="TFW14245.1"/>
    <property type="molecule type" value="Genomic_DNA"/>
</dbReference>
<organism evidence="5 6">
    <name type="scientific">Brevundimonas intermedia</name>
    <dbReference type="NCBI Taxonomy" id="74315"/>
    <lineage>
        <taxon>Bacteria</taxon>
        <taxon>Pseudomonadati</taxon>
        <taxon>Pseudomonadota</taxon>
        <taxon>Alphaproteobacteria</taxon>
        <taxon>Caulobacterales</taxon>
        <taxon>Caulobacteraceae</taxon>
        <taxon>Brevundimonas</taxon>
    </lineage>
</organism>
<dbReference type="SUPFAM" id="SSF46785">
    <property type="entry name" value="Winged helix' DNA-binding domain"/>
    <property type="match status" value="1"/>
</dbReference>
<dbReference type="Gene3D" id="2.60.120.10">
    <property type="entry name" value="Jelly Rolls"/>
    <property type="match status" value="1"/>
</dbReference>
<evidence type="ECO:0000256" key="1">
    <source>
        <dbReference type="ARBA" id="ARBA00023015"/>
    </source>
</evidence>
<dbReference type="InterPro" id="IPR036390">
    <property type="entry name" value="WH_DNA-bd_sf"/>
</dbReference>
<reference evidence="5 6" key="1">
    <citation type="submission" date="2019-03" db="EMBL/GenBank/DDBJ databases">
        <title>Draft genome of Brevundimonas sp. a heavy metal resistant soil bacteria.</title>
        <authorList>
            <person name="Soto J."/>
        </authorList>
    </citation>
    <scope>NUCLEOTIDE SEQUENCE [LARGE SCALE GENOMIC DNA]</scope>
    <source>
        <strain evidence="5 6">B-10</strain>
    </source>
</reference>
<dbReference type="InterPro" id="IPR036388">
    <property type="entry name" value="WH-like_DNA-bd_sf"/>
</dbReference>
<keyword evidence="3" id="KW-0804">Transcription</keyword>
<protein>
    <submittedName>
        <fullName evidence="5">Crp/Fnr family transcriptional regulator</fullName>
    </submittedName>
</protein>
<accession>A0A4Y9S2U5</accession>
<name>A0A4Y9S2U5_9CAUL</name>
<gene>
    <name evidence="5" type="ORF">EGY25_03335</name>
</gene>
<dbReference type="RefSeq" id="WP_135193633.1">
    <property type="nucleotide sequence ID" value="NZ_SPVH01000002.1"/>
</dbReference>
<dbReference type="GO" id="GO:0003677">
    <property type="term" value="F:DNA binding"/>
    <property type="evidence" value="ECO:0007669"/>
    <property type="project" value="UniProtKB-KW"/>
</dbReference>
<proteinExistence type="predicted"/>
<dbReference type="InterPro" id="IPR014710">
    <property type="entry name" value="RmlC-like_jellyroll"/>
</dbReference>
<evidence type="ECO:0000313" key="6">
    <source>
        <dbReference type="Proteomes" id="UP000298216"/>
    </source>
</evidence>
<dbReference type="Proteomes" id="UP000298216">
    <property type="component" value="Unassembled WGS sequence"/>
</dbReference>
<sequence>MKVVETRSMEAAKANGLWAAMTEEDKAVLGRRAVLSHLPKDDILLRRGEAVDRVFLPIDSDISNVIHLADGMLSMASNVGREGVTGLAAFMADEPIGWDLLVAVGGSALAIPTQAFRERMDASPHLHRLLLSLTHYNQIEAAQNAVCNTVHSVTARVVRWLLMTQDRTGRHEFDLKQEDLAQLLGAQRTTINSVIRALSDSKAVQSRRGRLRILNRDALIRQTCECYEAIGSTRWRRAH</sequence>